<evidence type="ECO:0000256" key="2">
    <source>
        <dbReference type="SAM" id="Phobius"/>
    </source>
</evidence>
<gene>
    <name evidence="3" type="ORF">GCM10009118_05260</name>
</gene>
<evidence type="ECO:0008006" key="5">
    <source>
        <dbReference type="Google" id="ProtNLM"/>
    </source>
</evidence>
<dbReference type="RefSeq" id="WP_343784843.1">
    <property type="nucleotide sequence ID" value="NZ_BAAAFH010000003.1"/>
</dbReference>
<feature type="transmembrane region" description="Helical" evidence="2">
    <location>
        <begin position="29"/>
        <end position="47"/>
    </location>
</feature>
<accession>A0ABN1MLG4</accession>
<keyword evidence="2" id="KW-0812">Transmembrane</keyword>
<dbReference type="Gene3D" id="1.25.40.10">
    <property type="entry name" value="Tetratricopeptide repeat domain"/>
    <property type="match status" value="1"/>
</dbReference>
<organism evidence="3 4">
    <name type="scientific">Wandonia haliotis</name>
    <dbReference type="NCBI Taxonomy" id="574963"/>
    <lineage>
        <taxon>Bacteria</taxon>
        <taxon>Pseudomonadati</taxon>
        <taxon>Bacteroidota</taxon>
        <taxon>Flavobacteriia</taxon>
        <taxon>Flavobacteriales</taxon>
        <taxon>Crocinitomicaceae</taxon>
        <taxon>Wandonia</taxon>
    </lineage>
</organism>
<feature type="transmembrane region" description="Helical" evidence="2">
    <location>
        <begin position="5"/>
        <end position="23"/>
    </location>
</feature>
<sequence>MISFIIKSVLAVLSVFFTVYFFATGFWGWGISFVLVSALVIVTFFRNEQIILALNQMRIGNHEKAYTILKRITHPQLLIKRQQAYYYYLTGMLGAKEMGLNKSEQFLRKALSIGLKTNQDKAVAHMHIGGICLQTGRKREAINMFDEAKRLDKDGMLSDQLKMLKKQASQVASKNQMRMAQMGGGRMRTGKVR</sequence>
<comment type="caution">
    <text evidence="3">The sequence shown here is derived from an EMBL/GenBank/DDBJ whole genome shotgun (WGS) entry which is preliminary data.</text>
</comment>
<reference evidence="3 4" key="1">
    <citation type="journal article" date="2019" name="Int. J. Syst. Evol. Microbiol.">
        <title>The Global Catalogue of Microorganisms (GCM) 10K type strain sequencing project: providing services to taxonomists for standard genome sequencing and annotation.</title>
        <authorList>
            <consortium name="The Broad Institute Genomics Platform"/>
            <consortium name="The Broad Institute Genome Sequencing Center for Infectious Disease"/>
            <person name="Wu L."/>
            <person name="Ma J."/>
        </authorList>
    </citation>
    <scope>NUCLEOTIDE SEQUENCE [LARGE SCALE GENOMIC DNA]</scope>
    <source>
        <strain evidence="3 4">JCM 16083</strain>
    </source>
</reference>
<feature type="region of interest" description="Disordered" evidence="1">
    <location>
        <begin position="172"/>
        <end position="193"/>
    </location>
</feature>
<protein>
    <recommendedName>
        <fullName evidence="5">DUF2892 domain-containing protein</fullName>
    </recommendedName>
</protein>
<evidence type="ECO:0000256" key="1">
    <source>
        <dbReference type="SAM" id="MobiDB-lite"/>
    </source>
</evidence>
<name>A0ABN1MLG4_9FLAO</name>
<dbReference type="EMBL" id="BAAAFH010000003">
    <property type="protein sequence ID" value="GAA0874118.1"/>
    <property type="molecule type" value="Genomic_DNA"/>
</dbReference>
<dbReference type="SUPFAM" id="SSF48452">
    <property type="entry name" value="TPR-like"/>
    <property type="match status" value="1"/>
</dbReference>
<dbReference type="InterPro" id="IPR011990">
    <property type="entry name" value="TPR-like_helical_dom_sf"/>
</dbReference>
<keyword evidence="2" id="KW-0472">Membrane</keyword>
<evidence type="ECO:0000313" key="3">
    <source>
        <dbReference type="EMBL" id="GAA0874118.1"/>
    </source>
</evidence>
<dbReference type="Proteomes" id="UP001501126">
    <property type="component" value="Unassembled WGS sequence"/>
</dbReference>
<evidence type="ECO:0000313" key="4">
    <source>
        <dbReference type="Proteomes" id="UP001501126"/>
    </source>
</evidence>
<keyword evidence="4" id="KW-1185">Reference proteome</keyword>
<keyword evidence="2" id="KW-1133">Transmembrane helix</keyword>
<proteinExistence type="predicted"/>